<dbReference type="CDD" id="cd06193">
    <property type="entry name" value="siderophore_interacting"/>
    <property type="match status" value="1"/>
</dbReference>
<dbReference type="InterPro" id="IPR017938">
    <property type="entry name" value="Riboflavin_synthase-like_b-brl"/>
</dbReference>
<dbReference type="SUPFAM" id="SSF63380">
    <property type="entry name" value="Riboflavin synthase domain-like"/>
    <property type="match status" value="1"/>
</dbReference>
<keyword evidence="3" id="KW-1185">Reference proteome</keyword>
<dbReference type="RefSeq" id="WP_039340825.1">
    <property type="nucleotide sequence ID" value="NZ_PGEZ01000001.1"/>
</dbReference>
<organism evidence="2 3">
    <name type="scientific">Mumia flava</name>
    <dbReference type="NCBI Taxonomy" id="1348852"/>
    <lineage>
        <taxon>Bacteria</taxon>
        <taxon>Bacillati</taxon>
        <taxon>Actinomycetota</taxon>
        <taxon>Actinomycetes</taxon>
        <taxon>Propionibacteriales</taxon>
        <taxon>Nocardioidaceae</taxon>
        <taxon>Mumia</taxon>
    </lineage>
</organism>
<dbReference type="PANTHER" id="PTHR30157">
    <property type="entry name" value="FERRIC REDUCTASE, NADPH-DEPENDENT"/>
    <property type="match status" value="1"/>
</dbReference>
<name>A0A0B2BUI2_9ACTN</name>
<dbReference type="InterPro" id="IPR017927">
    <property type="entry name" value="FAD-bd_FR_type"/>
</dbReference>
<evidence type="ECO:0000313" key="2">
    <source>
        <dbReference type="EMBL" id="PJJ57052.1"/>
    </source>
</evidence>
<sequence length="275" mass="29661">MARTNVATHRTKPQTPGLITLHVLRSERISPSFVRVTLGAGDIEQFVPLGADQWFRLGIPVTDEDSLTRLPNKLDTVAYLKYLTISKATRPILRNYTVRAYRPDGPDGPELDVDFVVHGSVDDPAAGPAATWAQTCEQGDPVALIDEGTMFALPDGRRRVLLVADETGLPATAGILASLPRDAVGHALIEVPTIQDAQAVDAPDDIEVTWLPRTDPHAVPGQAALAAAMQLPVSDEPTLTWVVGEQKLPSSLRRHLVKAGTDKADVIFCGYWKAG</sequence>
<dbReference type="GO" id="GO:0016491">
    <property type="term" value="F:oxidoreductase activity"/>
    <property type="evidence" value="ECO:0007669"/>
    <property type="project" value="InterPro"/>
</dbReference>
<dbReference type="InterPro" id="IPR007037">
    <property type="entry name" value="SIP_rossman_dom"/>
</dbReference>
<reference evidence="2 3" key="1">
    <citation type="submission" date="2017-11" db="EMBL/GenBank/DDBJ databases">
        <title>Genomic Encyclopedia of Archaeal and Bacterial Type Strains, Phase II (KMG-II): From Individual Species to Whole Genera.</title>
        <authorList>
            <person name="Goeker M."/>
        </authorList>
    </citation>
    <scope>NUCLEOTIDE SEQUENCE [LARGE SCALE GENOMIC DNA]</scope>
    <source>
        <strain evidence="2 3">DSM 27763</strain>
    </source>
</reference>
<feature type="domain" description="FAD-binding FR-type" evidence="1">
    <location>
        <begin position="16"/>
        <end position="154"/>
    </location>
</feature>
<dbReference type="Gene3D" id="3.40.50.80">
    <property type="entry name" value="Nucleotide-binding domain of ferredoxin-NADP reductase (FNR) module"/>
    <property type="match status" value="1"/>
</dbReference>
<dbReference type="Proteomes" id="UP000230842">
    <property type="component" value="Unassembled WGS sequence"/>
</dbReference>
<dbReference type="InterPro" id="IPR039261">
    <property type="entry name" value="FNR_nucleotide-bd"/>
</dbReference>
<dbReference type="Pfam" id="PF04954">
    <property type="entry name" value="SIP"/>
    <property type="match status" value="1"/>
</dbReference>
<accession>A0A0B2BUI2</accession>
<dbReference type="Gene3D" id="2.40.30.10">
    <property type="entry name" value="Translation factors"/>
    <property type="match status" value="1"/>
</dbReference>
<gene>
    <name evidence="2" type="ORF">CLV56_1272</name>
</gene>
<dbReference type="AlphaFoldDB" id="A0A0B2BUI2"/>
<dbReference type="PROSITE" id="PS51384">
    <property type="entry name" value="FAD_FR"/>
    <property type="match status" value="1"/>
</dbReference>
<dbReference type="Pfam" id="PF08021">
    <property type="entry name" value="FAD_binding_9"/>
    <property type="match status" value="1"/>
</dbReference>
<evidence type="ECO:0000259" key="1">
    <source>
        <dbReference type="PROSITE" id="PS51384"/>
    </source>
</evidence>
<dbReference type="OrthoDB" id="9814826at2"/>
<dbReference type="InterPro" id="IPR013113">
    <property type="entry name" value="SIP_FAD-bd"/>
</dbReference>
<dbReference type="PANTHER" id="PTHR30157:SF0">
    <property type="entry name" value="NADPH-DEPENDENT FERRIC-CHELATE REDUCTASE"/>
    <property type="match status" value="1"/>
</dbReference>
<comment type="caution">
    <text evidence="2">The sequence shown here is derived from an EMBL/GenBank/DDBJ whole genome shotgun (WGS) entry which is preliminary data.</text>
</comment>
<protein>
    <submittedName>
        <fullName evidence="2">NADPH-dependent ferric siderophore reductase</fullName>
    </submittedName>
</protein>
<proteinExistence type="predicted"/>
<evidence type="ECO:0000313" key="3">
    <source>
        <dbReference type="Proteomes" id="UP000230842"/>
    </source>
</evidence>
<dbReference type="InterPro" id="IPR039374">
    <property type="entry name" value="SIP_fam"/>
</dbReference>
<dbReference type="EMBL" id="PGEZ01000001">
    <property type="protein sequence ID" value="PJJ57052.1"/>
    <property type="molecule type" value="Genomic_DNA"/>
</dbReference>